<evidence type="ECO:0000259" key="9">
    <source>
        <dbReference type="Pfam" id="PF08241"/>
    </source>
</evidence>
<evidence type="ECO:0000313" key="10">
    <source>
        <dbReference type="EMBL" id="SKA25995.1"/>
    </source>
</evidence>
<dbReference type="HAMAP" id="MF_00835">
    <property type="entry name" value="BioC"/>
    <property type="match status" value="1"/>
</dbReference>
<keyword evidence="11" id="KW-1185">Reference proteome</keyword>
<dbReference type="UniPathway" id="UPA00078"/>
<dbReference type="GO" id="GO:0102130">
    <property type="term" value="F:malonyl-CoA methyltransferase activity"/>
    <property type="evidence" value="ECO:0007669"/>
    <property type="project" value="UniProtKB-EC"/>
</dbReference>
<proteinExistence type="inferred from homology"/>
<dbReference type="AlphaFoldDB" id="A0A1T4SCS4"/>
<dbReference type="EMBL" id="FUXP01000016">
    <property type="protein sequence ID" value="SKA25995.1"/>
    <property type="molecule type" value="Genomic_DNA"/>
</dbReference>
<dbReference type="Pfam" id="PF08241">
    <property type="entry name" value="Methyltransf_11"/>
    <property type="match status" value="1"/>
</dbReference>
<evidence type="ECO:0000256" key="4">
    <source>
        <dbReference type="ARBA" id="ARBA00022603"/>
    </source>
</evidence>
<comment type="function">
    <text evidence="8">Converts the free carboxyl group of a malonyl-thioester to its methyl ester by transfer of a methyl group from S-adenosyl-L-methionine (SAM). It allows to synthesize pimeloyl-ACP via the fatty acid synthetic pathway.</text>
</comment>
<comment type="catalytic activity">
    <reaction evidence="1 8">
        <text>malonyl-[ACP] + S-adenosyl-L-methionine = malonyl-[ACP] methyl ester + S-adenosyl-L-homocysteine</text>
        <dbReference type="Rhea" id="RHEA:17105"/>
        <dbReference type="Rhea" id="RHEA-COMP:9623"/>
        <dbReference type="Rhea" id="RHEA-COMP:9954"/>
        <dbReference type="ChEBI" id="CHEBI:57856"/>
        <dbReference type="ChEBI" id="CHEBI:59789"/>
        <dbReference type="ChEBI" id="CHEBI:78449"/>
        <dbReference type="ChEBI" id="CHEBI:78845"/>
        <dbReference type="EC" id="2.1.1.197"/>
    </reaction>
</comment>
<protein>
    <recommendedName>
        <fullName evidence="3 8">Malonyl-[acyl-carrier protein] O-methyltransferase</fullName>
        <shortName evidence="8">Malonyl-ACP O-methyltransferase</shortName>
        <ecNumber evidence="3 8">2.1.1.197</ecNumber>
    </recommendedName>
    <alternativeName>
        <fullName evidence="8">Biotin synthesis protein BioC</fullName>
    </alternativeName>
</protein>
<dbReference type="GO" id="GO:0032259">
    <property type="term" value="P:methylation"/>
    <property type="evidence" value="ECO:0007669"/>
    <property type="project" value="UniProtKB-KW"/>
</dbReference>
<dbReference type="PANTHER" id="PTHR13090">
    <property type="entry name" value="ARGININE-HYDROXYLASE NDUFAF5, MITOCHONDRIAL"/>
    <property type="match status" value="1"/>
</dbReference>
<comment type="pathway">
    <text evidence="2 8">Cofactor biosynthesis; biotin biosynthesis.</text>
</comment>
<evidence type="ECO:0000256" key="1">
    <source>
        <dbReference type="ARBA" id="ARBA00000852"/>
    </source>
</evidence>
<dbReference type="InterPro" id="IPR011814">
    <property type="entry name" value="BioC"/>
</dbReference>
<evidence type="ECO:0000256" key="2">
    <source>
        <dbReference type="ARBA" id="ARBA00004746"/>
    </source>
</evidence>
<reference evidence="10 11" key="1">
    <citation type="submission" date="2017-02" db="EMBL/GenBank/DDBJ databases">
        <authorList>
            <person name="Peterson S.W."/>
        </authorList>
    </citation>
    <scope>NUCLEOTIDE SEQUENCE [LARGE SCALE GENOMIC DNA]</scope>
    <source>
        <strain evidence="10 11">DSM 21749</strain>
    </source>
</reference>
<dbReference type="NCBIfam" id="TIGR02072">
    <property type="entry name" value="BioC"/>
    <property type="match status" value="1"/>
</dbReference>
<feature type="domain" description="Methyltransferase type 11" evidence="9">
    <location>
        <begin position="56"/>
        <end position="157"/>
    </location>
</feature>
<organism evidence="10 11">
    <name type="scientific">Lysobacter spongiicola DSM 21749</name>
    <dbReference type="NCBI Taxonomy" id="1122188"/>
    <lineage>
        <taxon>Bacteria</taxon>
        <taxon>Pseudomonadati</taxon>
        <taxon>Pseudomonadota</taxon>
        <taxon>Gammaproteobacteria</taxon>
        <taxon>Lysobacterales</taxon>
        <taxon>Lysobacteraceae</taxon>
        <taxon>Novilysobacter</taxon>
    </lineage>
</organism>
<dbReference type="EC" id="2.1.1.197" evidence="3 8"/>
<dbReference type="Proteomes" id="UP000190061">
    <property type="component" value="Unassembled WGS sequence"/>
</dbReference>
<keyword evidence="5 8" id="KW-0808">Transferase</keyword>
<dbReference type="GO" id="GO:0008757">
    <property type="term" value="F:S-adenosylmethionine-dependent methyltransferase activity"/>
    <property type="evidence" value="ECO:0007669"/>
    <property type="project" value="InterPro"/>
</dbReference>
<dbReference type="GO" id="GO:0009102">
    <property type="term" value="P:biotin biosynthetic process"/>
    <property type="evidence" value="ECO:0007669"/>
    <property type="project" value="UniProtKB-UniRule"/>
</dbReference>
<dbReference type="GO" id="GO:0010340">
    <property type="term" value="F:carboxyl-O-methyltransferase activity"/>
    <property type="evidence" value="ECO:0007669"/>
    <property type="project" value="UniProtKB-UniRule"/>
</dbReference>
<dbReference type="InterPro" id="IPR050602">
    <property type="entry name" value="Malonyl-ACP_OMT"/>
</dbReference>
<dbReference type="InterPro" id="IPR029063">
    <property type="entry name" value="SAM-dependent_MTases_sf"/>
</dbReference>
<evidence type="ECO:0000313" key="11">
    <source>
        <dbReference type="Proteomes" id="UP000190061"/>
    </source>
</evidence>
<dbReference type="OrthoDB" id="9760689at2"/>
<evidence type="ECO:0000256" key="6">
    <source>
        <dbReference type="ARBA" id="ARBA00022691"/>
    </source>
</evidence>
<dbReference type="STRING" id="1122188.SAMN02745674_02742"/>
<keyword evidence="4 8" id="KW-0489">Methyltransferase</keyword>
<dbReference type="InterPro" id="IPR013216">
    <property type="entry name" value="Methyltransf_11"/>
</dbReference>
<dbReference type="PANTHER" id="PTHR13090:SF1">
    <property type="entry name" value="ARGININE-HYDROXYLASE NDUFAF5, MITOCHONDRIAL"/>
    <property type="match status" value="1"/>
</dbReference>
<evidence type="ECO:0000256" key="5">
    <source>
        <dbReference type="ARBA" id="ARBA00022679"/>
    </source>
</evidence>
<evidence type="ECO:0000256" key="8">
    <source>
        <dbReference type="HAMAP-Rule" id="MF_00835"/>
    </source>
</evidence>
<comment type="similarity">
    <text evidence="8">Belongs to the methyltransferase superfamily.</text>
</comment>
<sequence length="308" mass="33211">MKPLFDHRQVSRAFSRAAGGYASAAALQREVSSRLMESLDYLDDPGLGRAPPEVVVDLGAGPGHGTAALQKRWPKAQVLAVDLALGMLAEARRNTAGPRFNPFARKPGLVCADARALPLRDRSVDVLFSNLCLQWVEDLPAVFAGFRRVLKPEGLLLLSTFGPGTLSELREAFAAADEAPHVSLFPAIGQFGDALIEAGFKDPVLDRDEFRLGHPDLGHLMRELRTIGATNAMAGRRRSLTGRARFARAAEAYEAMRGGDGQLPATWEVIYAQAWGPPPGAPIRVGGVDEVQVPLDSIKVRRRGQPPA</sequence>
<dbReference type="Gene3D" id="3.40.50.150">
    <property type="entry name" value="Vaccinia Virus protein VP39"/>
    <property type="match status" value="1"/>
</dbReference>
<evidence type="ECO:0000256" key="3">
    <source>
        <dbReference type="ARBA" id="ARBA00012327"/>
    </source>
</evidence>
<keyword evidence="7 8" id="KW-0093">Biotin biosynthesis</keyword>
<accession>A0A1T4SCS4</accession>
<evidence type="ECO:0000256" key="7">
    <source>
        <dbReference type="ARBA" id="ARBA00022756"/>
    </source>
</evidence>
<dbReference type="RefSeq" id="WP_078759272.1">
    <property type="nucleotide sequence ID" value="NZ_FUXP01000016.1"/>
</dbReference>
<dbReference type="SUPFAM" id="SSF53335">
    <property type="entry name" value="S-adenosyl-L-methionine-dependent methyltransferases"/>
    <property type="match status" value="1"/>
</dbReference>
<name>A0A1T4SCS4_9GAMM</name>
<keyword evidence="6 8" id="KW-0949">S-adenosyl-L-methionine</keyword>
<gene>
    <name evidence="8" type="primary">bioC</name>
    <name evidence="10" type="ORF">SAMN02745674_02742</name>
</gene>
<dbReference type="CDD" id="cd02440">
    <property type="entry name" value="AdoMet_MTases"/>
    <property type="match status" value="1"/>
</dbReference>